<dbReference type="GO" id="GO:0004518">
    <property type="term" value="F:nuclease activity"/>
    <property type="evidence" value="ECO:0007669"/>
    <property type="project" value="UniProtKB-KW"/>
</dbReference>
<keyword evidence="6" id="KW-0227">DNA damage</keyword>
<reference evidence="12" key="1">
    <citation type="submission" date="2020-01" db="EMBL/GenBank/DDBJ databases">
        <authorList>
            <person name="Feng Z.H.Z."/>
        </authorList>
    </citation>
    <scope>NUCLEOTIDE SEQUENCE</scope>
    <source>
        <strain evidence="12">CBS107.38</strain>
    </source>
</reference>
<keyword evidence="13" id="KW-1185">Reference proteome</keyword>
<dbReference type="GO" id="GO:0005737">
    <property type="term" value="C:cytoplasm"/>
    <property type="evidence" value="ECO:0007669"/>
    <property type="project" value="TreeGrafter"/>
</dbReference>
<dbReference type="EMBL" id="JAAABM010000008">
    <property type="protein sequence ID" value="KAF7675558.1"/>
    <property type="molecule type" value="Genomic_DNA"/>
</dbReference>
<dbReference type="GO" id="GO:0070260">
    <property type="term" value="F:5'-tyrosyl-DNA phosphodiesterase activity"/>
    <property type="evidence" value="ECO:0007669"/>
    <property type="project" value="TreeGrafter"/>
</dbReference>
<evidence type="ECO:0000256" key="8">
    <source>
        <dbReference type="ARBA" id="ARBA00022842"/>
    </source>
</evidence>
<keyword evidence="5" id="KW-0479">Metal-binding</keyword>
<comment type="cofactor">
    <cofactor evidence="1">
        <name>Mn(2+)</name>
        <dbReference type="ChEBI" id="CHEBI:29035"/>
    </cofactor>
</comment>
<evidence type="ECO:0000259" key="11">
    <source>
        <dbReference type="Pfam" id="PF03372"/>
    </source>
</evidence>
<evidence type="ECO:0000256" key="2">
    <source>
        <dbReference type="ARBA" id="ARBA00001946"/>
    </source>
</evidence>
<dbReference type="RefSeq" id="XP_038785821.1">
    <property type="nucleotide sequence ID" value="XM_038931324.1"/>
</dbReference>
<proteinExistence type="predicted"/>
<dbReference type="Gene3D" id="3.60.10.10">
    <property type="entry name" value="Endonuclease/exonuclease/phosphatase"/>
    <property type="match status" value="1"/>
</dbReference>
<dbReference type="SUPFAM" id="SSF56219">
    <property type="entry name" value="DNase I-like"/>
    <property type="match status" value="1"/>
</dbReference>
<gene>
    <name evidence="12" type="ORF">GT037_006277</name>
</gene>
<evidence type="ECO:0000256" key="3">
    <source>
        <dbReference type="ARBA" id="ARBA00004322"/>
    </source>
</evidence>
<comment type="cofactor">
    <cofactor evidence="2">
        <name>Mg(2+)</name>
        <dbReference type="ChEBI" id="CHEBI:18420"/>
    </cofactor>
</comment>
<evidence type="ECO:0000313" key="13">
    <source>
        <dbReference type="Proteomes" id="UP000596902"/>
    </source>
</evidence>
<dbReference type="PANTHER" id="PTHR15822">
    <property type="entry name" value="TRAF AND TNF RECEPTOR-ASSOCIATED PROTEIN"/>
    <property type="match status" value="1"/>
</dbReference>
<dbReference type="Proteomes" id="UP000596902">
    <property type="component" value="Unassembled WGS sequence"/>
</dbReference>
<keyword evidence="7" id="KW-0378">Hydrolase</keyword>
<dbReference type="InterPro" id="IPR005135">
    <property type="entry name" value="Endo/exonuclease/phosphatase"/>
</dbReference>
<evidence type="ECO:0000256" key="9">
    <source>
        <dbReference type="ARBA" id="ARBA00023204"/>
    </source>
</evidence>
<evidence type="ECO:0000256" key="6">
    <source>
        <dbReference type="ARBA" id="ARBA00022763"/>
    </source>
</evidence>
<sequence length="330" mass="37007">MLSQICTHIKSWWQQTPLPTTTATSSFQKWHDFNQGLWIPFVNDKTSRPGTRHRWAGSFRLVTWNVNADAPLPKVRISALLQVIKDMGAADVVFLQEVSRESLAALLEDLWIQQNWYISDVNFSAFGNQKFISISLVSKLWVATNGIMLGAIWRVSLPSRFERDALCCDLILNSSSKHTSGRSSLRIRLVNVHLDSLPINPSLRPHQLSICASYLSAAGRGIIAGDFNPVLPEDDDLLRTNDLTDAWVRLRPKDLGHTWGVYGEQSFPPNRLDKVALFQLTPSGVGILQTSEVEFCGEKTLIDVTGLGLKAHFSDHFGLWCDVGWAEDRP</sequence>
<evidence type="ECO:0000256" key="10">
    <source>
        <dbReference type="ARBA" id="ARBA00023242"/>
    </source>
</evidence>
<keyword evidence="9" id="KW-0234">DNA repair</keyword>
<evidence type="ECO:0000313" key="12">
    <source>
        <dbReference type="EMBL" id="KAF7675558.1"/>
    </source>
</evidence>
<protein>
    <recommendedName>
        <fullName evidence="11">Endonuclease/exonuclease/phosphatase domain-containing protein</fullName>
    </recommendedName>
</protein>
<dbReference type="GO" id="GO:0006302">
    <property type="term" value="P:double-strand break repair"/>
    <property type="evidence" value="ECO:0007669"/>
    <property type="project" value="TreeGrafter"/>
</dbReference>
<keyword evidence="8" id="KW-0460">Magnesium</keyword>
<evidence type="ECO:0000256" key="1">
    <source>
        <dbReference type="ARBA" id="ARBA00001936"/>
    </source>
</evidence>
<dbReference type="GeneID" id="62204502"/>
<evidence type="ECO:0000256" key="5">
    <source>
        <dbReference type="ARBA" id="ARBA00022723"/>
    </source>
</evidence>
<reference evidence="12" key="2">
    <citation type="submission" date="2020-08" db="EMBL/GenBank/DDBJ databases">
        <title>Draft Genome Sequence of Cumin Blight Pathogen Alternaria burnsii.</title>
        <authorList>
            <person name="Feng Z."/>
        </authorList>
    </citation>
    <scope>NUCLEOTIDE SEQUENCE</scope>
    <source>
        <strain evidence="12">CBS107.38</strain>
    </source>
</reference>
<dbReference type="GO" id="GO:0046872">
    <property type="term" value="F:metal ion binding"/>
    <property type="evidence" value="ECO:0007669"/>
    <property type="project" value="UniProtKB-KW"/>
</dbReference>
<dbReference type="Pfam" id="PF03372">
    <property type="entry name" value="Exo_endo_phos"/>
    <property type="match status" value="1"/>
</dbReference>
<dbReference type="CDD" id="cd09080">
    <property type="entry name" value="TDP2"/>
    <property type="match status" value="1"/>
</dbReference>
<dbReference type="InterPro" id="IPR036691">
    <property type="entry name" value="Endo/exonu/phosph_ase_sf"/>
</dbReference>
<dbReference type="InterPro" id="IPR051547">
    <property type="entry name" value="TDP2-like"/>
</dbReference>
<dbReference type="GO" id="GO:0003697">
    <property type="term" value="F:single-stranded DNA binding"/>
    <property type="evidence" value="ECO:0007669"/>
    <property type="project" value="TreeGrafter"/>
</dbReference>
<dbReference type="AlphaFoldDB" id="A0A8H7B1J6"/>
<name>A0A8H7B1J6_9PLEO</name>
<evidence type="ECO:0000256" key="7">
    <source>
        <dbReference type="ARBA" id="ARBA00022801"/>
    </source>
</evidence>
<accession>A0A8H7B1J6</accession>
<comment type="caution">
    <text evidence="12">The sequence shown here is derived from an EMBL/GenBank/DDBJ whole genome shotgun (WGS) entry which is preliminary data.</text>
</comment>
<keyword evidence="4" id="KW-0540">Nuclease</keyword>
<feature type="domain" description="Endonuclease/exonuclease/phosphatase" evidence="11">
    <location>
        <begin position="62"/>
        <end position="316"/>
    </location>
</feature>
<dbReference type="PANTHER" id="PTHR15822:SF4">
    <property type="entry name" value="TYROSYL-DNA PHOSPHODIESTERASE 2"/>
    <property type="match status" value="1"/>
</dbReference>
<evidence type="ECO:0000256" key="4">
    <source>
        <dbReference type="ARBA" id="ARBA00022722"/>
    </source>
</evidence>
<comment type="subcellular location">
    <subcellularLocation>
        <location evidence="3">Nucleus</location>
        <location evidence="3">PML body</location>
    </subcellularLocation>
</comment>
<organism evidence="12 13">
    <name type="scientific">Alternaria burnsii</name>
    <dbReference type="NCBI Taxonomy" id="1187904"/>
    <lineage>
        <taxon>Eukaryota</taxon>
        <taxon>Fungi</taxon>
        <taxon>Dikarya</taxon>
        <taxon>Ascomycota</taxon>
        <taxon>Pezizomycotina</taxon>
        <taxon>Dothideomycetes</taxon>
        <taxon>Pleosporomycetidae</taxon>
        <taxon>Pleosporales</taxon>
        <taxon>Pleosporineae</taxon>
        <taxon>Pleosporaceae</taxon>
        <taxon>Alternaria</taxon>
        <taxon>Alternaria sect. Alternaria</taxon>
    </lineage>
</organism>
<keyword evidence="10" id="KW-0539">Nucleus</keyword>